<protein>
    <submittedName>
        <fullName evidence="1">Uncharacterized protein</fullName>
    </submittedName>
</protein>
<sequence length="196" mass="22595">MSRSLIGGLILNDYIFRNITELRELDAKKTIRDLNLLACTCSARKATASAAYHRPSSLGVFSNREDIVRAARTTVGGSHFFGIQFKYRQECWPQENLDFVTFLAMYFYIETDKHSFLGNDEVAARLLVGIYWSCLAVSERVLVLKNGFYRLFHRYLCATDSQPAGQRETRLNGVRYSAFHHDCFQQPSNIKRKFRS</sequence>
<name>E4YBJ5_OIKDI</name>
<proteinExistence type="predicted"/>
<evidence type="ECO:0000313" key="1">
    <source>
        <dbReference type="EMBL" id="CBY32932.1"/>
    </source>
</evidence>
<reference evidence="1" key="1">
    <citation type="journal article" date="2010" name="Science">
        <title>Plasticity of animal genome architecture unmasked by rapid evolution of a pelagic tunicate.</title>
        <authorList>
            <person name="Denoeud F."/>
            <person name="Henriet S."/>
            <person name="Mungpakdee S."/>
            <person name="Aury J.M."/>
            <person name="Da Silva C."/>
            <person name="Brinkmann H."/>
            <person name="Mikhaleva J."/>
            <person name="Olsen L.C."/>
            <person name="Jubin C."/>
            <person name="Canestro C."/>
            <person name="Bouquet J.M."/>
            <person name="Danks G."/>
            <person name="Poulain J."/>
            <person name="Campsteijn C."/>
            <person name="Adamski M."/>
            <person name="Cross I."/>
            <person name="Yadetie F."/>
            <person name="Muffato M."/>
            <person name="Louis A."/>
            <person name="Butcher S."/>
            <person name="Tsagkogeorga G."/>
            <person name="Konrad A."/>
            <person name="Singh S."/>
            <person name="Jensen M.F."/>
            <person name="Cong E.H."/>
            <person name="Eikeseth-Otteraa H."/>
            <person name="Noel B."/>
            <person name="Anthouard V."/>
            <person name="Porcel B.M."/>
            <person name="Kachouri-Lafond R."/>
            <person name="Nishino A."/>
            <person name="Ugolini M."/>
            <person name="Chourrout P."/>
            <person name="Nishida H."/>
            <person name="Aasland R."/>
            <person name="Huzurbazar S."/>
            <person name="Westhof E."/>
            <person name="Delsuc F."/>
            <person name="Lehrach H."/>
            <person name="Reinhardt R."/>
            <person name="Weissenbach J."/>
            <person name="Roy S.W."/>
            <person name="Artiguenave F."/>
            <person name="Postlethwait J.H."/>
            <person name="Manak J.R."/>
            <person name="Thompson E.M."/>
            <person name="Jaillon O."/>
            <person name="Du Pasquier L."/>
            <person name="Boudinot P."/>
            <person name="Liberles D.A."/>
            <person name="Volff J.N."/>
            <person name="Philippe H."/>
            <person name="Lenhard B."/>
            <person name="Roest Crollius H."/>
            <person name="Wincker P."/>
            <person name="Chourrout D."/>
        </authorList>
    </citation>
    <scope>NUCLEOTIDE SEQUENCE [LARGE SCALE GENOMIC DNA]</scope>
</reference>
<dbReference type="Proteomes" id="UP000011014">
    <property type="component" value="Unassembled WGS sequence"/>
</dbReference>
<gene>
    <name evidence="1" type="ORF">GSOID_T00020793001</name>
</gene>
<dbReference type="AlphaFoldDB" id="E4YBJ5"/>
<dbReference type="EMBL" id="FN654381">
    <property type="protein sequence ID" value="CBY32932.1"/>
    <property type="molecule type" value="Genomic_DNA"/>
</dbReference>
<accession>E4YBJ5</accession>
<organism evidence="1">
    <name type="scientific">Oikopleura dioica</name>
    <name type="common">Tunicate</name>
    <dbReference type="NCBI Taxonomy" id="34765"/>
    <lineage>
        <taxon>Eukaryota</taxon>
        <taxon>Metazoa</taxon>
        <taxon>Chordata</taxon>
        <taxon>Tunicata</taxon>
        <taxon>Appendicularia</taxon>
        <taxon>Copelata</taxon>
        <taxon>Oikopleuridae</taxon>
        <taxon>Oikopleura</taxon>
    </lineage>
</organism>